<protein>
    <submittedName>
        <fullName evidence="9">UDP-N-acetylmuramyl pentapeptide phosphotransferase/UDP-N-acetylglucosamine-1-phosphate transferase</fullName>
    </submittedName>
</protein>
<keyword evidence="6 8" id="KW-0472">Membrane</keyword>
<reference evidence="9 10" key="1">
    <citation type="submission" date="2016-10" db="EMBL/GenBank/DDBJ databases">
        <authorList>
            <person name="de Groot N.N."/>
        </authorList>
    </citation>
    <scope>NUCLEOTIDE SEQUENCE [LARGE SCALE GENOMIC DNA]</scope>
    <source>
        <strain evidence="9 10">Vu-144</strain>
    </source>
</reference>
<dbReference type="GO" id="GO:0016780">
    <property type="term" value="F:phosphotransferase activity, for other substituted phosphate groups"/>
    <property type="evidence" value="ECO:0007669"/>
    <property type="project" value="InterPro"/>
</dbReference>
<dbReference type="GO" id="GO:0046872">
    <property type="term" value="F:metal ion binding"/>
    <property type="evidence" value="ECO:0007669"/>
    <property type="project" value="UniProtKB-KW"/>
</dbReference>
<keyword evidence="2" id="KW-1003">Cell membrane</keyword>
<feature type="transmembrane region" description="Helical" evidence="8">
    <location>
        <begin position="86"/>
        <end position="104"/>
    </location>
</feature>
<evidence type="ECO:0000256" key="1">
    <source>
        <dbReference type="ARBA" id="ARBA00004651"/>
    </source>
</evidence>
<dbReference type="OrthoDB" id="9783652at2"/>
<dbReference type="PANTHER" id="PTHR22926:SF3">
    <property type="entry name" value="UNDECAPRENYL-PHOSPHATE ALPHA-N-ACETYLGLUCOSAMINYL 1-PHOSPHATE TRANSFERASE"/>
    <property type="match status" value="1"/>
</dbReference>
<dbReference type="RefSeq" id="WP_091398717.1">
    <property type="nucleotide sequence ID" value="NZ_FNQY01000013.1"/>
</dbReference>
<dbReference type="InterPro" id="IPR018480">
    <property type="entry name" value="PNAcMuramoyl-5peptid_Trfase_CS"/>
</dbReference>
<evidence type="ECO:0000256" key="8">
    <source>
        <dbReference type="SAM" id="Phobius"/>
    </source>
</evidence>
<keyword evidence="3 9" id="KW-0808">Transferase</keyword>
<evidence type="ECO:0000256" key="7">
    <source>
        <dbReference type="PIRSR" id="PIRSR600715-1"/>
    </source>
</evidence>
<feature type="transmembrane region" description="Helical" evidence="8">
    <location>
        <begin position="302"/>
        <end position="328"/>
    </location>
</feature>
<dbReference type="GO" id="GO:0071555">
    <property type="term" value="P:cell wall organization"/>
    <property type="evidence" value="ECO:0007669"/>
    <property type="project" value="TreeGrafter"/>
</dbReference>
<dbReference type="EMBL" id="FNQY01000013">
    <property type="protein sequence ID" value="SEA31638.1"/>
    <property type="molecule type" value="Genomic_DNA"/>
</dbReference>
<organism evidence="9 10">
    <name type="scientific">Arachidicoccus rhizosphaerae</name>
    <dbReference type="NCBI Taxonomy" id="551991"/>
    <lineage>
        <taxon>Bacteria</taxon>
        <taxon>Pseudomonadati</taxon>
        <taxon>Bacteroidota</taxon>
        <taxon>Chitinophagia</taxon>
        <taxon>Chitinophagales</taxon>
        <taxon>Chitinophagaceae</taxon>
        <taxon>Arachidicoccus</taxon>
    </lineage>
</organism>
<keyword evidence="7" id="KW-0479">Metal-binding</keyword>
<feature type="binding site" evidence="7">
    <location>
        <position position="162"/>
    </location>
    <ligand>
        <name>Mg(2+)</name>
        <dbReference type="ChEBI" id="CHEBI:18420"/>
    </ligand>
</feature>
<dbReference type="PANTHER" id="PTHR22926">
    <property type="entry name" value="PHOSPHO-N-ACETYLMURAMOYL-PENTAPEPTIDE-TRANSFERASE"/>
    <property type="match status" value="1"/>
</dbReference>
<evidence type="ECO:0000256" key="3">
    <source>
        <dbReference type="ARBA" id="ARBA00022679"/>
    </source>
</evidence>
<sequence>MKYFDLSQSVVYIYIAMFLLAMGITIFSIPNIIFVAKKKRLLDKPDHRKKHVNVTPNLGGIGIFSAFIFVSCIFNVGFYFTGWNCILGASFLLFVTGLKDDLVAIDPYKKFLAQLVAAIIVVYLAGIRLENLQGFLGIHELPYLLSFLLSVIGITFVTNAFNLIDGVDGLAGSLSMLLFTFLGVLFAVNKNIGSAMLCFSIAGAVAGFLRYNIAPAKIFMGDTGSLILGFLASVMAISFVSKMSLLPATSPLSGLFKGGNGSIVIALAAIIVPVYDTFRVFTTRILRGFSPFHADRTHVHHVLLDIGLNATQVAGTLVGVTVFFIAAATCMVSVGLNVTLAIFIILVIATGLLYLAVKIRNKKLEQVKMAQLAKENAKIEKLQKVSLDEYLSSTLSKTEQDYHDDHHVYSKVH</sequence>
<dbReference type="AlphaFoldDB" id="A0A1H4A757"/>
<evidence type="ECO:0000256" key="4">
    <source>
        <dbReference type="ARBA" id="ARBA00022692"/>
    </source>
</evidence>
<feature type="transmembrane region" description="Helical" evidence="8">
    <location>
        <begin position="170"/>
        <end position="188"/>
    </location>
</feature>
<feature type="transmembrane region" description="Helical" evidence="8">
    <location>
        <begin position="141"/>
        <end position="163"/>
    </location>
</feature>
<evidence type="ECO:0000256" key="2">
    <source>
        <dbReference type="ARBA" id="ARBA00022475"/>
    </source>
</evidence>
<dbReference type="InterPro" id="IPR000715">
    <property type="entry name" value="Glycosyl_transferase_4"/>
</dbReference>
<feature type="transmembrane region" description="Helical" evidence="8">
    <location>
        <begin position="261"/>
        <end position="281"/>
    </location>
</feature>
<accession>A0A1H4A757</accession>
<comment type="subcellular location">
    <subcellularLocation>
        <location evidence="1">Cell membrane</location>
        <topology evidence="1">Multi-pass membrane protein</topology>
    </subcellularLocation>
</comment>
<feature type="transmembrane region" description="Helical" evidence="8">
    <location>
        <begin position="111"/>
        <end position="129"/>
    </location>
</feature>
<keyword evidence="10" id="KW-1185">Reference proteome</keyword>
<keyword evidence="7" id="KW-0460">Magnesium</keyword>
<evidence type="ECO:0000313" key="9">
    <source>
        <dbReference type="EMBL" id="SEA31638.1"/>
    </source>
</evidence>
<proteinExistence type="predicted"/>
<comment type="cofactor">
    <cofactor evidence="7">
        <name>Mg(2+)</name>
        <dbReference type="ChEBI" id="CHEBI:18420"/>
    </cofactor>
</comment>
<dbReference type="PROSITE" id="PS01348">
    <property type="entry name" value="MRAY_2"/>
    <property type="match status" value="1"/>
</dbReference>
<feature type="transmembrane region" description="Helical" evidence="8">
    <location>
        <begin position="334"/>
        <end position="357"/>
    </location>
</feature>
<keyword evidence="4 8" id="KW-0812">Transmembrane</keyword>
<dbReference type="GO" id="GO:0009103">
    <property type="term" value="P:lipopolysaccharide biosynthetic process"/>
    <property type="evidence" value="ECO:0007669"/>
    <property type="project" value="TreeGrafter"/>
</dbReference>
<evidence type="ECO:0000313" key="10">
    <source>
        <dbReference type="Proteomes" id="UP000199041"/>
    </source>
</evidence>
<feature type="binding site" evidence="7">
    <location>
        <position position="222"/>
    </location>
    <ligand>
        <name>Mg(2+)</name>
        <dbReference type="ChEBI" id="CHEBI:18420"/>
    </ligand>
</feature>
<dbReference type="STRING" id="551991.SAMN05192529_11393"/>
<dbReference type="CDD" id="cd06853">
    <property type="entry name" value="GT_WecA_like"/>
    <property type="match status" value="1"/>
</dbReference>
<feature type="transmembrane region" description="Helical" evidence="8">
    <location>
        <begin position="57"/>
        <end position="80"/>
    </location>
</feature>
<keyword evidence="5 8" id="KW-1133">Transmembrane helix</keyword>
<evidence type="ECO:0000256" key="6">
    <source>
        <dbReference type="ARBA" id="ARBA00023136"/>
    </source>
</evidence>
<feature type="transmembrane region" description="Helical" evidence="8">
    <location>
        <begin position="194"/>
        <end position="211"/>
    </location>
</feature>
<dbReference type="GO" id="GO:0044038">
    <property type="term" value="P:cell wall macromolecule biosynthetic process"/>
    <property type="evidence" value="ECO:0007669"/>
    <property type="project" value="TreeGrafter"/>
</dbReference>
<feature type="transmembrane region" description="Helical" evidence="8">
    <location>
        <begin position="223"/>
        <end position="241"/>
    </location>
</feature>
<dbReference type="GO" id="GO:0005886">
    <property type="term" value="C:plasma membrane"/>
    <property type="evidence" value="ECO:0007669"/>
    <property type="project" value="UniProtKB-SubCell"/>
</dbReference>
<name>A0A1H4A757_9BACT</name>
<dbReference type="Pfam" id="PF00953">
    <property type="entry name" value="Glycos_transf_4"/>
    <property type="match status" value="1"/>
</dbReference>
<evidence type="ECO:0000256" key="5">
    <source>
        <dbReference type="ARBA" id="ARBA00022989"/>
    </source>
</evidence>
<feature type="transmembrane region" description="Helical" evidence="8">
    <location>
        <begin position="12"/>
        <end position="36"/>
    </location>
</feature>
<dbReference type="Proteomes" id="UP000199041">
    <property type="component" value="Unassembled WGS sequence"/>
</dbReference>
<gene>
    <name evidence="9" type="ORF">SAMN05192529_11393</name>
</gene>